<dbReference type="InterPro" id="IPR002220">
    <property type="entry name" value="DapA-like"/>
</dbReference>
<comment type="subcellular location">
    <subcellularLocation>
        <location evidence="12">Cytoplasm</location>
    </subcellularLocation>
</comment>
<evidence type="ECO:0000256" key="13">
    <source>
        <dbReference type="PIRNR" id="PIRNR001365"/>
    </source>
</evidence>
<feature type="site" description="Part of a proton relay during catalysis" evidence="12">
    <location>
        <position position="44"/>
    </location>
</feature>
<evidence type="ECO:0000256" key="1">
    <source>
        <dbReference type="ARBA" id="ARBA00003294"/>
    </source>
</evidence>
<comment type="pathway">
    <text evidence="2 12">Amino-acid biosynthesis; L-lysine biosynthesis via DAP pathway; (S)-tetrahydrodipicolinate from L-aspartate: step 3/4.</text>
</comment>
<comment type="similarity">
    <text evidence="3 12 13">Belongs to the DapA family.</text>
</comment>
<dbReference type="InterPro" id="IPR020625">
    <property type="entry name" value="Schiff_base-form_aldolases_AS"/>
</dbReference>
<keyword evidence="17" id="KW-1185">Reference proteome</keyword>
<dbReference type="PANTHER" id="PTHR12128">
    <property type="entry name" value="DIHYDRODIPICOLINATE SYNTHASE"/>
    <property type="match status" value="1"/>
</dbReference>
<accession>A0A368HFQ0</accession>
<dbReference type="InterPro" id="IPR013785">
    <property type="entry name" value="Aldolase_TIM"/>
</dbReference>
<keyword evidence="9 12" id="KW-0456">Lyase</keyword>
<protein>
    <recommendedName>
        <fullName evidence="4 12">4-hydroxy-tetrahydrodipicolinate synthase</fullName>
        <shortName evidence="12">HTPA synthase</shortName>
        <ecNumber evidence="4 12">4.3.3.7</ecNumber>
    </recommendedName>
</protein>
<feature type="active site" description="Schiff-base intermediate with substrate" evidence="12 14">
    <location>
        <position position="161"/>
    </location>
</feature>
<reference evidence="16 17" key="1">
    <citation type="submission" date="2018-02" db="EMBL/GenBank/DDBJ databases">
        <title>Insights into the biology of acidophilic members of the Acidiferrobacteraceae family derived from comparative genomic analyses.</title>
        <authorList>
            <person name="Issotta F."/>
            <person name="Thyssen C."/>
            <person name="Mena C."/>
            <person name="Moya A."/>
            <person name="Bellenberg S."/>
            <person name="Sproer C."/>
            <person name="Covarrubias P.C."/>
            <person name="Sand W."/>
            <person name="Quatrini R."/>
            <person name="Vera M."/>
        </authorList>
    </citation>
    <scope>NUCLEOTIDE SEQUENCE [LARGE SCALE GENOMIC DNA]</scope>
    <source>
        <strain evidence="17">m-1</strain>
    </source>
</reference>
<evidence type="ECO:0000256" key="15">
    <source>
        <dbReference type="PIRSR" id="PIRSR001365-2"/>
    </source>
</evidence>
<gene>
    <name evidence="12" type="primary">dapA</name>
    <name evidence="16" type="ORF">C4900_12545</name>
</gene>
<dbReference type="GO" id="GO:0008840">
    <property type="term" value="F:4-hydroxy-tetrahydrodipicolinate synthase activity"/>
    <property type="evidence" value="ECO:0007669"/>
    <property type="project" value="UniProtKB-UniRule"/>
</dbReference>
<evidence type="ECO:0000313" key="16">
    <source>
        <dbReference type="EMBL" id="RCN57218.1"/>
    </source>
</evidence>
<comment type="catalytic activity">
    <reaction evidence="11 12">
        <text>L-aspartate 4-semialdehyde + pyruvate = (2S,4S)-4-hydroxy-2,3,4,5-tetrahydrodipicolinate + H2O + H(+)</text>
        <dbReference type="Rhea" id="RHEA:34171"/>
        <dbReference type="ChEBI" id="CHEBI:15361"/>
        <dbReference type="ChEBI" id="CHEBI:15377"/>
        <dbReference type="ChEBI" id="CHEBI:15378"/>
        <dbReference type="ChEBI" id="CHEBI:67139"/>
        <dbReference type="ChEBI" id="CHEBI:537519"/>
        <dbReference type="EC" id="4.3.3.7"/>
    </reaction>
</comment>
<dbReference type="PROSITE" id="PS00665">
    <property type="entry name" value="DHDPS_1"/>
    <property type="match status" value="1"/>
</dbReference>
<comment type="caution">
    <text evidence="16">The sequence shown here is derived from an EMBL/GenBank/DDBJ whole genome shotgun (WGS) entry which is preliminary data.</text>
</comment>
<evidence type="ECO:0000256" key="4">
    <source>
        <dbReference type="ARBA" id="ARBA00012086"/>
    </source>
</evidence>
<evidence type="ECO:0000256" key="8">
    <source>
        <dbReference type="ARBA" id="ARBA00023154"/>
    </source>
</evidence>
<dbReference type="UniPathway" id="UPA00034">
    <property type="reaction ID" value="UER00017"/>
</dbReference>
<dbReference type="GO" id="GO:0005829">
    <property type="term" value="C:cytosol"/>
    <property type="evidence" value="ECO:0007669"/>
    <property type="project" value="TreeGrafter"/>
</dbReference>
<dbReference type="Pfam" id="PF00701">
    <property type="entry name" value="DHDPS"/>
    <property type="match status" value="1"/>
</dbReference>
<dbReference type="RefSeq" id="WP_114283191.1">
    <property type="nucleotide sequence ID" value="NZ_PSYR01000002.1"/>
</dbReference>
<evidence type="ECO:0000256" key="7">
    <source>
        <dbReference type="ARBA" id="ARBA00022915"/>
    </source>
</evidence>
<dbReference type="CDD" id="cd00950">
    <property type="entry name" value="DHDPS"/>
    <property type="match status" value="1"/>
</dbReference>
<organism evidence="16 17">
    <name type="scientific">Acidiferrobacter thiooxydans</name>
    <dbReference type="NCBI Taxonomy" id="163359"/>
    <lineage>
        <taxon>Bacteria</taxon>
        <taxon>Pseudomonadati</taxon>
        <taxon>Pseudomonadota</taxon>
        <taxon>Gammaproteobacteria</taxon>
        <taxon>Acidiferrobacterales</taxon>
        <taxon>Acidiferrobacteraceae</taxon>
        <taxon>Acidiferrobacter</taxon>
    </lineage>
</organism>
<feature type="active site" description="Proton donor/acceptor" evidence="12 14">
    <location>
        <position position="133"/>
    </location>
</feature>
<dbReference type="InterPro" id="IPR020624">
    <property type="entry name" value="Schiff_base-form_aldolases_CS"/>
</dbReference>
<dbReference type="PRINTS" id="PR00146">
    <property type="entry name" value="DHPICSNTHASE"/>
</dbReference>
<dbReference type="SMART" id="SM01130">
    <property type="entry name" value="DHDPS"/>
    <property type="match status" value="1"/>
</dbReference>
<evidence type="ECO:0000256" key="6">
    <source>
        <dbReference type="ARBA" id="ARBA00022605"/>
    </source>
</evidence>
<evidence type="ECO:0000256" key="11">
    <source>
        <dbReference type="ARBA" id="ARBA00047836"/>
    </source>
</evidence>
<feature type="site" description="Part of a proton relay during catalysis" evidence="12">
    <location>
        <position position="107"/>
    </location>
</feature>
<evidence type="ECO:0000256" key="3">
    <source>
        <dbReference type="ARBA" id="ARBA00007592"/>
    </source>
</evidence>
<keyword evidence="8 12" id="KW-0457">Lysine biosynthesis</keyword>
<feature type="binding site" evidence="12 15">
    <location>
        <position position="45"/>
    </location>
    <ligand>
        <name>pyruvate</name>
        <dbReference type="ChEBI" id="CHEBI:15361"/>
    </ligand>
</feature>
<comment type="caution">
    <text evidence="12">Was originally thought to be a dihydrodipicolinate synthase (DHDPS), catalyzing the condensation of (S)-aspartate-beta-semialdehyde [(S)-ASA] and pyruvate to dihydrodipicolinate (DHDP). However, it was shown in E.coli that the product of the enzymatic reaction is not dihydrodipicolinate but in fact (4S)-4-hydroxy-2,3,4,5-tetrahydro-(2S)-dipicolinic acid (HTPA), and that the consecutive dehydration reaction leading to DHDP is not spontaneous but catalyzed by DapB.</text>
</comment>
<dbReference type="OrthoDB" id="9782828at2"/>
<dbReference type="PANTHER" id="PTHR12128:SF66">
    <property type="entry name" value="4-HYDROXY-2-OXOGLUTARATE ALDOLASE, MITOCHONDRIAL"/>
    <property type="match status" value="1"/>
</dbReference>
<dbReference type="SUPFAM" id="SSF51569">
    <property type="entry name" value="Aldolase"/>
    <property type="match status" value="1"/>
</dbReference>
<evidence type="ECO:0000256" key="9">
    <source>
        <dbReference type="ARBA" id="ARBA00023239"/>
    </source>
</evidence>
<dbReference type="PROSITE" id="PS00666">
    <property type="entry name" value="DHDPS_2"/>
    <property type="match status" value="1"/>
</dbReference>
<keyword evidence="5 12" id="KW-0963">Cytoplasm</keyword>
<evidence type="ECO:0000256" key="12">
    <source>
        <dbReference type="HAMAP-Rule" id="MF_00418"/>
    </source>
</evidence>
<dbReference type="EMBL" id="PSYR01000002">
    <property type="protein sequence ID" value="RCN57218.1"/>
    <property type="molecule type" value="Genomic_DNA"/>
</dbReference>
<feature type="binding site" evidence="12 15">
    <location>
        <position position="203"/>
    </location>
    <ligand>
        <name>pyruvate</name>
        <dbReference type="ChEBI" id="CHEBI:15361"/>
    </ligand>
</feature>
<dbReference type="NCBIfam" id="TIGR00674">
    <property type="entry name" value="dapA"/>
    <property type="match status" value="1"/>
</dbReference>
<dbReference type="EC" id="4.3.3.7" evidence="4 12"/>
<evidence type="ECO:0000313" key="17">
    <source>
        <dbReference type="Proteomes" id="UP000253250"/>
    </source>
</evidence>
<evidence type="ECO:0000256" key="14">
    <source>
        <dbReference type="PIRSR" id="PIRSR001365-1"/>
    </source>
</evidence>
<proteinExistence type="inferred from homology"/>
<dbReference type="GO" id="GO:0019877">
    <property type="term" value="P:diaminopimelate biosynthetic process"/>
    <property type="evidence" value="ECO:0007669"/>
    <property type="project" value="UniProtKB-UniRule"/>
</dbReference>
<evidence type="ECO:0000256" key="2">
    <source>
        <dbReference type="ARBA" id="ARBA00005120"/>
    </source>
</evidence>
<comment type="subunit">
    <text evidence="12">Homotetramer; dimer of dimers.</text>
</comment>
<dbReference type="AlphaFoldDB" id="A0A368HFQ0"/>
<keyword evidence="10 12" id="KW-0704">Schiff base</keyword>
<name>A0A368HFQ0_9GAMM</name>
<dbReference type="Gene3D" id="3.20.20.70">
    <property type="entry name" value="Aldolase class I"/>
    <property type="match status" value="1"/>
</dbReference>
<evidence type="ECO:0000256" key="10">
    <source>
        <dbReference type="ARBA" id="ARBA00023270"/>
    </source>
</evidence>
<dbReference type="Proteomes" id="UP000253250">
    <property type="component" value="Unassembled WGS sequence"/>
</dbReference>
<keyword evidence="6 12" id="KW-0028">Amino-acid biosynthesis</keyword>
<comment type="function">
    <text evidence="1 12">Catalyzes the condensation of (S)-aspartate-beta-semialdehyde [(S)-ASA] and pyruvate to 4-hydroxy-tetrahydrodipicolinate (HTPA).</text>
</comment>
<dbReference type="InterPro" id="IPR005263">
    <property type="entry name" value="DapA"/>
</dbReference>
<keyword evidence="7 12" id="KW-0220">Diaminopimelate biosynthesis</keyword>
<dbReference type="GO" id="GO:0009089">
    <property type="term" value="P:lysine biosynthetic process via diaminopimelate"/>
    <property type="evidence" value="ECO:0007669"/>
    <property type="project" value="UniProtKB-UniRule"/>
</dbReference>
<sequence>MLRGSLVAIVTPMRDDGAVDFAALDRLLDFHLEAGTHGIVAVGTTGEASTLDVDEHVAVITHVVRTLSGRIPVVAGTGANATSEAVALSRAAAEAGASACLVVTPYYNKPTQEGLFQHFEAIARAVDLPVILYNVPSRTACDLLPETVTRLAEVPGIVGIKEATGNVDRARAIRAGCRPDFALYGGDDATGVALARVGAQGVISVTANVAPRTMREVWEAVFAGDYEEAQRRDEALAGLHRALFVESNPIPVKWALHAMGLIGPHLRLPLTPLSEPRRAAVRDALQQAGITL</sequence>
<dbReference type="HAMAP" id="MF_00418">
    <property type="entry name" value="DapA"/>
    <property type="match status" value="1"/>
</dbReference>
<evidence type="ECO:0000256" key="5">
    <source>
        <dbReference type="ARBA" id="ARBA00022490"/>
    </source>
</evidence>
<dbReference type="PIRSF" id="PIRSF001365">
    <property type="entry name" value="DHDPS"/>
    <property type="match status" value="1"/>
</dbReference>